<evidence type="ECO:0008006" key="6">
    <source>
        <dbReference type="Google" id="ProtNLM"/>
    </source>
</evidence>
<feature type="region of interest" description="Disordered" evidence="3">
    <location>
        <begin position="42"/>
        <end position="79"/>
    </location>
</feature>
<evidence type="ECO:0000313" key="5">
    <source>
        <dbReference type="Proteomes" id="UP000825729"/>
    </source>
</evidence>
<dbReference type="PANTHER" id="PTHR33172">
    <property type="entry name" value="OS08G0516900 PROTEIN"/>
    <property type="match status" value="1"/>
</dbReference>
<keyword evidence="5" id="KW-1185">Reference proteome</keyword>
<dbReference type="AlphaFoldDB" id="A0AAV7F5Y6"/>
<feature type="region of interest" description="Disordered" evidence="3">
    <location>
        <begin position="157"/>
        <end position="202"/>
    </location>
</feature>
<evidence type="ECO:0000256" key="2">
    <source>
        <dbReference type="ARBA" id="ARBA00023242"/>
    </source>
</evidence>
<evidence type="ECO:0000313" key="4">
    <source>
        <dbReference type="EMBL" id="KAG9456488.1"/>
    </source>
</evidence>
<dbReference type="EMBL" id="JAINDJ010000002">
    <property type="protein sequence ID" value="KAG9456488.1"/>
    <property type="molecule type" value="Genomic_DNA"/>
</dbReference>
<protein>
    <recommendedName>
        <fullName evidence="6">Oxidative stress 3</fullName>
    </recommendedName>
</protein>
<organism evidence="4 5">
    <name type="scientific">Aristolochia fimbriata</name>
    <name type="common">White veined hardy Dutchman's pipe vine</name>
    <dbReference type="NCBI Taxonomy" id="158543"/>
    <lineage>
        <taxon>Eukaryota</taxon>
        <taxon>Viridiplantae</taxon>
        <taxon>Streptophyta</taxon>
        <taxon>Embryophyta</taxon>
        <taxon>Tracheophyta</taxon>
        <taxon>Spermatophyta</taxon>
        <taxon>Magnoliopsida</taxon>
        <taxon>Magnoliidae</taxon>
        <taxon>Piperales</taxon>
        <taxon>Aristolochiaceae</taxon>
        <taxon>Aristolochia</taxon>
    </lineage>
</organism>
<feature type="compositionally biased region" description="Polar residues" evidence="3">
    <location>
        <begin position="190"/>
        <end position="202"/>
    </location>
</feature>
<feature type="compositionally biased region" description="Polar residues" evidence="3">
    <location>
        <begin position="42"/>
        <end position="74"/>
    </location>
</feature>
<dbReference type="InterPro" id="IPR051992">
    <property type="entry name" value="OxStress_Response_Reg"/>
</dbReference>
<name>A0AAV7F5Y6_ARIFI</name>
<dbReference type="GO" id="GO:0005634">
    <property type="term" value="C:nucleus"/>
    <property type="evidence" value="ECO:0007669"/>
    <property type="project" value="UniProtKB-SubCell"/>
</dbReference>
<evidence type="ECO:0000256" key="1">
    <source>
        <dbReference type="ARBA" id="ARBA00004123"/>
    </source>
</evidence>
<dbReference type="Proteomes" id="UP000825729">
    <property type="component" value="Unassembled WGS sequence"/>
</dbReference>
<sequence length="202" mass="21504">MMAQVAEQMFPGYSSMVLVSSPIAAACGGRIAGDDDDFCDSSVVTSEDSNVSGEDSSSLDFSEDATSSGSSSPAQVVPESDGPIFELSSLMASLPIKRGLSNFYQGKSQSFTSLSEARSVEDLAKRETPYGKRMKTCKSYAGGLHCHRSYAPGAYTRRITKKSSRASSYSSLSGKRNSSFTAARPPTPLARNSNSMMRSHPC</sequence>
<dbReference type="PANTHER" id="PTHR33172:SF29">
    <property type="entry name" value="OS06G0559400 PROTEIN"/>
    <property type="match status" value="1"/>
</dbReference>
<comment type="subcellular location">
    <subcellularLocation>
        <location evidence="1">Nucleus</location>
    </subcellularLocation>
</comment>
<comment type="caution">
    <text evidence="4">The sequence shown here is derived from an EMBL/GenBank/DDBJ whole genome shotgun (WGS) entry which is preliminary data.</text>
</comment>
<accession>A0AAV7F5Y6</accession>
<keyword evidence="2" id="KW-0539">Nucleus</keyword>
<dbReference type="GO" id="GO:0006950">
    <property type="term" value="P:response to stress"/>
    <property type="evidence" value="ECO:0007669"/>
    <property type="project" value="UniProtKB-ARBA"/>
</dbReference>
<reference evidence="4 5" key="1">
    <citation type="submission" date="2021-07" db="EMBL/GenBank/DDBJ databases">
        <title>The Aristolochia fimbriata genome: insights into angiosperm evolution, floral development and chemical biosynthesis.</title>
        <authorList>
            <person name="Jiao Y."/>
        </authorList>
    </citation>
    <scope>NUCLEOTIDE SEQUENCE [LARGE SCALE GENOMIC DNA]</scope>
    <source>
        <strain evidence="4">IBCAS-2021</strain>
        <tissue evidence="4">Leaf</tissue>
    </source>
</reference>
<evidence type="ECO:0000256" key="3">
    <source>
        <dbReference type="SAM" id="MobiDB-lite"/>
    </source>
</evidence>
<gene>
    <name evidence="4" type="ORF">H6P81_000996</name>
</gene>
<proteinExistence type="predicted"/>